<gene>
    <name evidence="3" type="ORF">GU243_11955</name>
</gene>
<dbReference type="PROSITE" id="PS51257">
    <property type="entry name" value="PROKAR_LIPOPROTEIN"/>
    <property type="match status" value="1"/>
</dbReference>
<dbReference type="SUPFAM" id="SSF49299">
    <property type="entry name" value="PKD domain"/>
    <property type="match status" value="1"/>
</dbReference>
<evidence type="ECO:0000256" key="1">
    <source>
        <dbReference type="SAM" id="MobiDB-lite"/>
    </source>
</evidence>
<evidence type="ECO:0000313" key="4">
    <source>
        <dbReference type="Proteomes" id="UP000464186"/>
    </source>
</evidence>
<name>A0A6P1NL74_9MICC</name>
<keyword evidence="4" id="KW-1185">Reference proteome</keyword>
<feature type="region of interest" description="Disordered" evidence="1">
    <location>
        <begin position="27"/>
        <end position="52"/>
    </location>
</feature>
<dbReference type="InterPro" id="IPR013783">
    <property type="entry name" value="Ig-like_fold"/>
</dbReference>
<keyword evidence="2" id="KW-0732">Signal</keyword>
<organism evidence="3 4">
    <name type="scientific">Pseudarthrobacter psychrotolerans</name>
    <dbReference type="NCBI Taxonomy" id="2697569"/>
    <lineage>
        <taxon>Bacteria</taxon>
        <taxon>Bacillati</taxon>
        <taxon>Actinomycetota</taxon>
        <taxon>Actinomycetes</taxon>
        <taxon>Micrococcales</taxon>
        <taxon>Micrococcaceae</taxon>
        <taxon>Pseudarthrobacter</taxon>
    </lineage>
</organism>
<dbReference type="KEGG" id="psey:GU243_11955"/>
<feature type="signal peptide" evidence="2">
    <location>
        <begin position="1"/>
        <end position="20"/>
    </location>
</feature>
<dbReference type="Proteomes" id="UP000464186">
    <property type="component" value="Chromosome"/>
</dbReference>
<dbReference type="AlphaFoldDB" id="A0A6P1NL74"/>
<evidence type="ECO:0000256" key="2">
    <source>
        <dbReference type="SAM" id="SignalP"/>
    </source>
</evidence>
<sequence>MKASAWTAAAAALLILTGCADGVPSGHPTPNTLEVSPPSAVPTVGPTSSAQASGAPVQAITIPLGKQKQTGVEAWLTISGFSGPPGSQVTYDASESAGVVVKYEWDLDGDGSYDRTTTDPVLKHTYEAEFEGVMILRVTGIAGGTDVLETPVRISTTPLYLAAASNVRIEVLSTVGTISEVRVSWESSDPAVYRWGVAVDGIPAGMREGSARSVNVTDVHHEEEVLIEVIGFTAGGAMGQRAGAVLAAAG</sequence>
<proteinExistence type="predicted"/>
<accession>A0A6P1NL74</accession>
<dbReference type="GO" id="GO:0005975">
    <property type="term" value="P:carbohydrate metabolic process"/>
    <property type="evidence" value="ECO:0007669"/>
    <property type="project" value="UniProtKB-ARBA"/>
</dbReference>
<feature type="chain" id="PRO_5038678133" description="PKD domain-containing protein" evidence="2">
    <location>
        <begin position="21"/>
        <end position="250"/>
    </location>
</feature>
<protein>
    <recommendedName>
        <fullName evidence="5">PKD domain-containing protein</fullName>
    </recommendedName>
</protein>
<evidence type="ECO:0000313" key="3">
    <source>
        <dbReference type="EMBL" id="QHK20329.1"/>
    </source>
</evidence>
<dbReference type="EMBL" id="CP047898">
    <property type="protein sequence ID" value="QHK20329.1"/>
    <property type="molecule type" value="Genomic_DNA"/>
</dbReference>
<evidence type="ECO:0008006" key="5">
    <source>
        <dbReference type="Google" id="ProtNLM"/>
    </source>
</evidence>
<dbReference type="InterPro" id="IPR035986">
    <property type="entry name" value="PKD_dom_sf"/>
</dbReference>
<reference evidence="3 4" key="1">
    <citation type="submission" date="2020-01" db="EMBL/GenBank/DDBJ databases">
        <title>Pseudarthrobacter psychrotolerans sp. nov., isolated from antarctic soil.</title>
        <authorList>
            <person name="Shin Y."/>
            <person name="Park W."/>
        </authorList>
    </citation>
    <scope>NUCLEOTIDE SEQUENCE [LARGE SCALE GENOMIC DNA]</scope>
    <source>
        <strain evidence="3 4">YJ56</strain>
    </source>
</reference>
<dbReference type="Gene3D" id="2.60.40.10">
    <property type="entry name" value="Immunoglobulins"/>
    <property type="match status" value="1"/>
</dbReference>